<comment type="caution">
    <text evidence="4">The sequence shown here is derived from an EMBL/GenBank/DDBJ whole genome shotgun (WGS) entry which is preliminary data.</text>
</comment>
<proteinExistence type="predicted"/>
<dbReference type="Pfam" id="PF00431">
    <property type="entry name" value="CUB"/>
    <property type="match status" value="1"/>
</dbReference>
<dbReference type="Gene3D" id="2.60.120.290">
    <property type="entry name" value="Spermadhesin, CUB domain"/>
    <property type="match status" value="1"/>
</dbReference>
<evidence type="ECO:0000313" key="5">
    <source>
        <dbReference type="Proteomes" id="UP001529510"/>
    </source>
</evidence>
<dbReference type="CDD" id="cd00041">
    <property type="entry name" value="CUB"/>
    <property type="match status" value="1"/>
</dbReference>
<dbReference type="PANTHER" id="PTHR46908">
    <property type="entry name" value="CUBILIN-LIKE PROTEIN"/>
    <property type="match status" value="1"/>
</dbReference>
<dbReference type="SUPFAM" id="SSF49854">
    <property type="entry name" value="Spermadhesin, CUB domain"/>
    <property type="match status" value="1"/>
</dbReference>
<dbReference type="InterPro" id="IPR035914">
    <property type="entry name" value="Sperma_CUB_dom_sf"/>
</dbReference>
<dbReference type="PANTHER" id="PTHR46908:SF4">
    <property type="entry name" value="TUMOR NECROSIS FACTOR-INDUCIBLE GENE 6 PROTEIN"/>
    <property type="match status" value="1"/>
</dbReference>
<sequence>AEHCFRNFSASTGVIESPGFPDKYPHNLECSFIIISPPQTEVTLTFQTFDLENDPLLMGEGECKYDWLDVWDGLPQ</sequence>
<dbReference type="Proteomes" id="UP001529510">
    <property type="component" value="Unassembled WGS sequence"/>
</dbReference>
<dbReference type="EMBL" id="JAMKFB020000001">
    <property type="protein sequence ID" value="KAL0204295.1"/>
    <property type="molecule type" value="Genomic_DNA"/>
</dbReference>
<dbReference type="InterPro" id="IPR052129">
    <property type="entry name" value="Spermadhesin-Link_domain"/>
</dbReference>
<keyword evidence="5" id="KW-1185">Reference proteome</keyword>
<evidence type="ECO:0000256" key="1">
    <source>
        <dbReference type="ARBA" id="ARBA00023157"/>
    </source>
</evidence>
<name>A0ABD0S1N2_CIRMR</name>
<keyword evidence="1" id="KW-1015">Disulfide bond</keyword>
<evidence type="ECO:0000256" key="2">
    <source>
        <dbReference type="PROSITE-ProRule" id="PRU00059"/>
    </source>
</evidence>
<dbReference type="PROSITE" id="PS01180">
    <property type="entry name" value="CUB"/>
    <property type="match status" value="1"/>
</dbReference>
<protein>
    <recommendedName>
        <fullName evidence="3">CUB domain-containing protein</fullName>
    </recommendedName>
</protein>
<organism evidence="4 5">
    <name type="scientific">Cirrhinus mrigala</name>
    <name type="common">Mrigala</name>
    <dbReference type="NCBI Taxonomy" id="683832"/>
    <lineage>
        <taxon>Eukaryota</taxon>
        <taxon>Metazoa</taxon>
        <taxon>Chordata</taxon>
        <taxon>Craniata</taxon>
        <taxon>Vertebrata</taxon>
        <taxon>Euteleostomi</taxon>
        <taxon>Actinopterygii</taxon>
        <taxon>Neopterygii</taxon>
        <taxon>Teleostei</taxon>
        <taxon>Ostariophysi</taxon>
        <taxon>Cypriniformes</taxon>
        <taxon>Cyprinidae</taxon>
        <taxon>Labeoninae</taxon>
        <taxon>Labeonini</taxon>
        <taxon>Cirrhinus</taxon>
    </lineage>
</organism>
<reference evidence="4 5" key="1">
    <citation type="submission" date="2024-05" db="EMBL/GenBank/DDBJ databases">
        <title>Genome sequencing and assembly of Indian major carp, Cirrhinus mrigala (Hamilton, 1822).</title>
        <authorList>
            <person name="Mohindra V."/>
            <person name="Chowdhury L.M."/>
            <person name="Lal K."/>
            <person name="Jena J.K."/>
        </authorList>
    </citation>
    <scope>NUCLEOTIDE SEQUENCE [LARGE SCALE GENOMIC DNA]</scope>
    <source>
        <strain evidence="4">CM1030</strain>
        <tissue evidence="4">Blood</tissue>
    </source>
</reference>
<comment type="caution">
    <text evidence="2">Lacks conserved residue(s) required for the propagation of feature annotation.</text>
</comment>
<feature type="domain" description="CUB" evidence="3">
    <location>
        <begin position="4"/>
        <end position="76"/>
    </location>
</feature>
<accession>A0ABD0S1N2</accession>
<gene>
    <name evidence="4" type="ORF">M9458_002313</name>
</gene>
<dbReference type="AlphaFoldDB" id="A0ABD0S1N2"/>
<evidence type="ECO:0000313" key="4">
    <source>
        <dbReference type="EMBL" id="KAL0204295.1"/>
    </source>
</evidence>
<feature type="non-terminal residue" evidence="4">
    <location>
        <position position="1"/>
    </location>
</feature>
<feature type="non-terminal residue" evidence="4">
    <location>
        <position position="76"/>
    </location>
</feature>
<evidence type="ECO:0000259" key="3">
    <source>
        <dbReference type="PROSITE" id="PS01180"/>
    </source>
</evidence>
<dbReference type="InterPro" id="IPR000859">
    <property type="entry name" value="CUB_dom"/>
</dbReference>